<keyword evidence="2" id="KW-1185">Reference proteome</keyword>
<dbReference type="EMBL" id="JAUUTY010000003">
    <property type="protein sequence ID" value="KAK1663206.1"/>
    <property type="molecule type" value="Genomic_DNA"/>
</dbReference>
<comment type="caution">
    <text evidence="1">The sequence shown here is derived from an EMBL/GenBank/DDBJ whole genome shotgun (WGS) entry which is preliminary data.</text>
</comment>
<accession>A0AAD8WIM7</accession>
<dbReference type="Proteomes" id="UP001231189">
    <property type="component" value="Unassembled WGS sequence"/>
</dbReference>
<evidence type="ECO:0000313" key="1">
    <source>
        <dbReference type="EMBL" id="KAK1663206.1"/>
    </source>
</evidence>
<reference evidence="1" key="1">
    <citation type="submission" date="2023-07" db="EMBL/GenBank/DDBJ databases">
        <title>A chromosome-level genome assembly of Lolium multiflorum.</title>
        <authorList>
            <person name="Chen Y."/>
            <person name="Copetti D."/>
            <person name="Kolliker R."/>
            <person name="Studer B."/>
        </authorList>
    </citation>
    <scope>NUCLEOTIDE SEQUENCE</scope>
    <source>
        <strain evidence="1">02402/16</strain>
        <tissue evidence="1">Leaf</tissue>
    </source>
</reference>
<sequence>MEQAWNQADSCEIISREGQPGTAPLKMLYSGYRASLKSKAAEAVAQLATLEEADKMVDERRTVLYNKVVTSYHKAKIERGALARELEAVKVEAAKVPQLEKDLRVARAQCAESEEAGRAAAAQGG</sequence>
<evidence type="ECO:0000313" key="2">
    <source>
        <dbReference type="Proteomes" id="UP001231189"/>
    </source>
</evidence>
<protein>
    <submittedName>
        <fullName evidence="1">Uncharacterized protein</fullName>
    </submittedName>
</protein>
<organism evidence="1 2">
    <name type="scientific">Lolium multiflorum</name>
    <name type="common">Italian ryegrass</name>
    <name type="synonym">Lolium perenne subsp. multiflorum</name>
    <dbReference type="NCBI Taxonomy" id="4521"/>
    <lineage>
        <taxon>Eukaryota</taxon>
        <taxon>Viridiplantae</taxon>
        <taxon>Streptophyta</taxon>
        <taxon>Embryophyta</taxon>
        <taxon>Tracheophyta</taxon>
        <taxon>Spermatophyta</taxon>
        <taxon>Magnoliopsida</taxon>
        <taxon>Liliopsida</taxon>
        <taxon>Poales</taxon>
        <taxon>Poaceae</taxon>
        <taxon>BOP clade</taxon>
        <taxon>Pooideae</taxon>
        <taxon>Poodae</taxon>
        <taxon>Poeae</taxon>
        <taxon>Poeae Chloroplast Group 2 (Poeae type)</taxon>
        <taxon>Loliodinae</taxon>
        <taxon>Loliinae</taxon>
        <taxon>Lolium</taxon>
    </lineage>
</organism>
<name>A0AAD8WIM7_LOLMU</name>
<proteinExistence type="predicted"/>
<gene>
    <name evidence="1" type="ORF">QYE76_051365</name>
</gene>
<dbReference type="AlphaFoldDB" id="A0AAD8WIM7"/>